<dbReference type="Pfam" id="PF13485">
    <property type="entry name" value="Peptidase_MA_2"/>
    <property type="match status" value="1"/>
</dbReference>
<gene>
    <name evidence="2" type="ORF">LCGC14_0095550</name>
</gene>
<sequence>MIRDRHVVWCSWLWVVVAWAMLLGAADAQMRQERDEDKEVSLALMNGDLVEGDFVRADEKEIVIKVNGVDRVVKVEDAHPTDLFDLRVWVMARDNPRIFVEYGRRYLAGRYADKAMANEWFGKALAVDKSLQTLIDEVRQNPDRPVDVNPDAKVEGQKFRQSDPEMEKAVLEVSEGWYRLIKKRVNKKCARVETEHFLIYTTWKKADHKKLGKQLEKLYSTLCRKFDIPKEENIWTPKMPIYCFWKQRDFQRFYVEAFDRRSPPAAGLCGHRLSFSYVILNQMRNPGRSVKQDRQWFYEVLVHETTHAFNNRYLSDIHLPTWFNEGIAEYMAASLVPGCMADGDWRVATRYVRDGLVDVSHNFERFGGRRLDYAVVQSMVRYMLHKKNKKKFIKFYKLLKAGKSQKEALDEAYGWDEAELIDRWMRASRKM</sequence>
<comment type="caution">
    <text evidence="2">The sequence shown here is derived from an EMBL/GenBank/DDBJ whole genome shotgun (WGS) entry which is preliminary data.</text>
</comment>
<organism evidence="2">
    <name type="scientific">marine sediment metagenome</name>
    <dbReference type="NCBI Taxonomy" id="412755"/>
    <lineage>
        <taxon>unclassified sequences</taxon>
        <taxon>metagenomes</taxon>
        <taxon>ecological metagenomes</taxon>
    </lineage>
</organism>
<name>A0A0F9XW62_9ZZZZ</name>
<feature type="domain" description="Peptidase MA-like" evidence="1">
    <location>
        <begin position="295"/>
        <end position="425"/>
    </location>
</feature>
<accession>A0A0F9XW62</accession>
<dbReference type="InterPro" id="IPR039568">
    <property type="entry name" value="Peptidase_MA-like_dom"/>
</dbReference>
<evidence type="ECO:0000313" key="2">
    <source>
        <dbReference type="EMBL" id="KKO03627.1"/>
    </source>
</evidence>
<proteinExistence type="predicted"/>
<reference evidence="2" key="1">
    <citation type="journal article" date="2015" name="Nature">
        <title>Complex archaea that bridge the gap between prokaryotes and eukaryotes.</title>
        <authorList>
            <person name="Spang A."/>
            <person name="Saw J.H."/>
            <person name="Jorgensen S.L."/>
            <person name="Zaremba-Niedzwiedzka K."/>
            <person name="Martijn J."/>
            <person name="Lind A.E."/>
            <person name="van Eijk R."/>
            <person name="Schleper C."/>
            <person name="Guy L."/>
            <person name="Ettema T.J."/>
        </authorList>
    </citation>
    <scope>NUCLEOTIDE SEQUENCE</scope>
</reference>
<dbReference type="AlphaFoldDB" id="A0A0F9XW62"/>
<evidence type="ECO:0000259" key="1">
    <source>
        <dbReference type="Pfam" id="PF13485"/>
    </source>
</evidence>
<dbReference type="EMBL" id="LAZR01000026">
    <property type="protein sequence ID" value="KKO03627.1"/>
    <property type="molecule type" value="Genomic_DNA"/>
</dbReference>
<protein>
    <recommendedName>
        <fullName evidence="1">Peptidase MA-like domain-containing protein</fullName>
    </recommendedName>
</protein>